<reference evidence="1 2" key="1">
    <citation type="journal article" date="2016" name="Nat. Commun.">
        <title>Extremotolerant tardigrade genome and improved radiotolerance of human cultured cells by tardigrade-unique protein.</title>
        <authorList>
            <person name="Hashimoto T."/>
            <person name="Horikawa D.D."/>
            <person name="Saito Y."/>
            <person name="Kuwahara H."/>
            <person name="Kozuka-Hata H."/>
            <person name="Shin-I T."/>
            <person name="Minakuchi Y."/>
            <person name="Ohishi K."/>
            <person name="Motoyama A."/>
            <person name="Aizu T."/>
            <person name="Enomoto A."/>
            <person name="Kondo K."/>
            <person name="Tanaka S."/>
            <person name="Hara Y."/>
            <person name="Koshikawa S."/>
            <person name="Sagara H."/>
            <person name="Miura T."/>
            <person name="Yokobori S."/>
            <person name="Miyagawa K."/>
            <person name="Suzuki Y."/>
            <person name="Kubo T."/>
            <person name="Oyama M."/>
            <person name="Kohara Y."/>
            <person name="Fujiyama A."/>
            <person name="Arakawa K."/>
            <person name="Katayama T."/>
            <person name="Toyoda A."/>
            <person name="Kunieda T."/>
        </authorList>
    </citation>
    <scope>NUCLEOTIDE SEQUENCE [LARGE SCALE GENOMIC DNA]</scope>
    <source>
        <strain evidence="1 2">YOKOZUNA-1</strain>
    </source>
</reference>
<dbReference type="AlphaFoldDB" id="A0A1D1VJ69"/>
<accession>A0A1D1VJ69</accession>
<evidence type="ECO:0000313" key="1">
    <source>
        <dbReference type="EMBL" id="GAU98538.1"/>
    </source>
</evidence>
<proteinExistence type="predicted"/>
<organism evidence="1 2">
    <name type="scientific">Ramazzottius varieornatus</name>
    <name type="common">Water bear</name>
    <name type="synonym">Tardigrade</name>
    <dbReference type="NCBI Taxonomy" id="947166"/>
    <lineage>
        <taxon>Eukaryota</taxon>
        <taxon>Metazoa</taxon>
        <taxon>Ecdysozoa</taxon>
        <taxon>Tardigrada</taxon>
        <taxon>Eutardigrada</taxon>
        <taxon>Parachela</taxon>
        <taxon>Hypsibioidea</taxon>
        <taxon>Ramazzottiidae</taxon>
        <taxon>Ramazzottius</taxon>
    </lineage>
</organism>
<name>A0A1D1VJ69_RAMVA</name>
<sequence>MAEGRTNSGLNSPRSPFEFIINHLSATEKSVVDCCSVLPNRLRLRKLHDFVSVFLQQGFQHDQSTSVEVDLYLRVRVCQDLFAEPQKKEPSLCSIL</sequence>
<evidence type="ECO:0000313" key="2">
    <source>
        <dbReference type="Proteomes" id="UP000186922"/>
    </source>
</evidence>
<dbReference type="EMBL" id="BDGG01000004">
    <property type="protein sequence ID" value="GAU98538.1"/>
    <property type="molecule type" value="Genomic_DNA"/>
</dbReference>
<dbReference type="Proteomes" id="UP000186922">
    <property type="component" value="Unassembled WGS sequence"/>
</dbReference>
<dbReference type="OrthoDB" id="10563517at2759"/>
<gene>
    <name evidence="1" type="primary">RvY_09670-1</name>
    <name evidence="1" type="synonym">RvY_09670.1</name>
    <name evidence="1" type="ORF">RvY_09670</name>
</gene>
<protein>
    <submittedName>
        <fullName evidence="1">Uncharacterized protein</fullName>
    </submittedName>
</protein>
<comment type="caution">
    <text evidence="1">The sequence shown here is derived from an EMBL/GenBank/DDBJ whole genome shotgun (WGS) entry which is preliminary data.</text>
</comment>
<keyword evidence="2" id="KW-1185">Reference proteome</keyword>